<feature type="domain" description="CCAAT-binding factor" evidence="5">
    <location>
        <begin position="267"/>
        <end position="417"/>
    </location>
</feature>
<dbReference type="PANTHER" id="PTHR12455">
    <property type="entry name" value="NUCLEOLAR COMPLEX PROTEIN 4"/>
    <property type="match status" value="1"/>
</dbReference>
<evidence type="ECO:0000256" key="2">
    <source>
        <dbReference type="ARBA" id="ARBA00007797"/>
    </source>
</evidence>
<organism evidence="6 7">
    <name type="scientific">Wickerhamiella sorbophila</name>
    <dbReference type="NCBI Taxonomy" id="45607"/>
    <lineage>
        <taxon>Eukaryota</taxon>
        <taxon>Fungi</taxon>
        <taxon>Dikarya</taxon>
        <taxon>Ascomycota</taxon>
        <taxon>Saccharomycotina</taxon>
        <taxon>Dipodascomycetes</taxon>
        <taxon>Dipodascales</taxon>
        <taxon>Trichomonascaceae</taxon>
        <taxon>Wickerhamiella</taxon>
    </lineage>
</organism>
<dbReference type="GO" id="GO:0031965">
    <property type="term" value="C:nuclear membrane"/>
    <property type="evidence" value="ECO:0007669"/>
    <property type="project" value="UniProtKB-SubCell"/>
</dbReference>
<proteinExistence type="inferred from homology"/>
<dbReference type="GeneID" id="36516523"/>
<keyword evidence="4" id="KW-1133">Transmembrane helix</keyword>
<keyword evidence="3" id="KW-0812">Transmembrane</keyword>
<accession>A0A2T0FJK9</accession>
<gene>
    <name evidence="6" type="ORF">B9G98_02775</name>
</gene>
<evidence type="ECO:0000256" key="3">
    <source>
        <dbReference type="ARBA" id="ARBA00022692"/>
    </source>
</evidence>
<keyword evidence="7" id="KW-1185">Reference proteome</keyword>
<dbReference type="InterPro" id="IPR005612">
    <property type="entry name" value="CCAAT-binding_factor"/>
</dbReference>
<dbReference type="GO" id="GO:0042254">
    <property type="term" value="P:ribosome biogenesis"/>
    <property type="evidence" value="ECO:0007669"/>
    <property type="project" value="InterPro"/>
</dbReference>
<dbReference type="STRING" id="45607.A0A2T0FJK9"/>
<name>A0A2T0FJK9_9ASCO</name>
<dbReference type="EMBL" id="NDIQ01000021">
    <property type="protein sequence ID" value="PRT55155.1"/>
    <property type="molecule type" value="Genomic_DNA"/>
</dbReference>
<dbReference type="OrthoDB" id="10263185at2759"/>
<dbReference type="Proteomes" id="UP000238350">
    <property type="component" value="Unassembled WGS sequence"/>
</dbReference>
<dbReference type="SUPFAM" id="SSF48371">
    <property type="entry name" value="ARM repeat"/>
    <property type="match status" value="1"/>
</dbReference>
<keyword evidence="4" id="KW-0472">Membrane</keyword>
<evidence type="ECO:0000313" key="7">
    <source>
        <dbReference type="Proteomes" id="UP000238350"/>
    </source>
</evidence>
<comment type="caution">
    <text evidence="6">The sequence shown here is derived from an EMBL/GenBank/DDBJ whole genome shotgun (WGS) entry which is preliminary data.</text>
</comment>
<evidence type="ECO:0000256" key="1">
    <source>
        <dbReference type="ARBA" id="ARBA00004232"/>
    </source>
</evidence>
<dbReference type="InterPro" id="IPR016024">
    <property type="entry name" value="ARM-type_fold"/>
</dbReference>
<evidence type="ECO:0000256" key="4">
    <source>
        <dbReference type="ARBA" id="ARBA00022989"/>
    </source>
</evidence>
<dbReference type="PANTHER" id="PTHR12455:SF0">
    <property type="entry name" value="NUCLEOLAR COMPLEX PROTEIN 4 HOMOLOG"/>
    <property type="match status" value="1"/>
</dbReference>
<reference evidence="6 7" key="1">
    <citation type="submission" date="2017-04" db="EMBL/GenBank/DDBJ databases">
        <title>Genome sequencing of [Candida] sorbophila.</title>
        <authorList>
            <person name="Ahn J.O."/>
        </authorList>
    </citation>
    <scope>NUCLEOTIDE SEQUENCE [LARGE SCALE GENOMIC DNA]</scope>
    <source>
        <strain evidence="6 7">DS02</strain>
    </source>
</reference>
<sequence>MARSVTDYDEIAQLIEQLETTPEEQPTTIHSISSSIIQKFGSFARNDAFAASQDPVENKKMEWLVAQLDEFAGIIVNLISSENETIALTAFAVALKIALINGKYRHINVQPLIQEIATASLQAPCDVFLGWSEYLSSDDTRYYFLRCVPEIIDSENEVSRQCDRLLSVLGSLENLPQDNDQIVAFYFGKPKVSKSAIKSGKGNVLSLNSHRSAFQRAWLATLQLPLSLGQLKQVFTTMHATVIPNMSKPQVLMDFFTDAYNHGGPIALLALNGLFSLIQDYNLDYPNFYKKLYSLLGDGSLLVSSQRARFFRLLDLFLSSTHLPATIPASIMKRLARLSLYAPPGALVAVIPFIYNQMKRHPTCVLMIHRTTDVRGPDADPFDENETDPMRTRAIDSSLWEIQMMTEHYQPNVAAMAQILSQPMRKPSYQLEHFLSHSYETLYASQKHRKGDAPALEFEDVKLFDDAEGGIMTAWSL</sequence>
<dbReference type="GO" id="GO:0030692">
    <property type="term" value="C:Noc4p-Nop14p complex"/>
    <property type="evidence" value="ECO:0007669"/>
    <property type="project" value="TreeGrafter"/>
</dbReference>
<comment type="similarity">
    <text evidence="2">Belongs to the CBF/MAK21 family.</text>
</comment>
<protein>
    <recommendedName>
        <fullName evidence="5">CCAAT-binding factor domain-containing protein</fullName>
    </recommendedName>
</protein>
<evidence type="ECO:0000313" key="6">
    <source>
        <dbReference type="EMBL" id="PRT55155.1"/>
    </source>
</evidence>
<dbReference type="Pfam" id="PF03914">
    <property type="entry name" value="CBF"/>
    <property type="match status" value="1"/>
</dbReference>
<comment type="subcellular location">
    <subcellularLocation>
        <location evidence="1">Nucleus membrane</location>
        <topology evidence="1">Multi-pass membrane protein</topology>
    </subcellularLocation>
</comment>
<dbReference type="AlphaFoldDB" id="A0A2T0FJK9"/>
<evidence type="ECO:0000259" key="5">
    <source>
        <dbReference type="Pfam" id="PF03914"/>
    </source>
</evidence>
<dbReference type="InterPro" id="IPR027193">
    <property type="entry name" value="Noc4"/>
</dbReference>
<dbReference type="GO" id="GO:0032040">
    <property type="term" value="C:small-subunit processome"/>
    <property type="evidence" value="ECO:0007669"/>
    <property type="project" value="TreeGrafter"/>
</dbReference>
<dbReference type="RefSeq" id="XP_024665100.1">
    <property type="nucleotide sequence ID" value="XM_024809332.1"/>
</dbReference>